<dbReference type="EMBL" id="MU853584">
    <property type="protein sequence ID" value="KAK4143631.1"/>
    <property type="molecule type" value="Genomic_DNA"/>
</dbReference>
<reference evidence="1" key="1">
    <citation type="journal article" date="2023" name="Mol. Phylogenet. Evol.">
        <title>Genome-scale phylogeny and comparative genomics of the fungal order Sordariales.</title>
        <authorList>
            <person name="Hensen N."/>
            <person name="Bonometti L."/>
            <person name="Westerberg I."/>
            <person name="Brannstrom I.O."/>
            <person name="Guillou S."/>
            <person name="Cros-Aarteil S."/>
            <person name="Calhoun S."/>
            <person name="Haridas S."/>
            <person name="Kuo A."/>
            <person name="Mondo S."/>
            <person name="Pangilinan J."/>
            <person name="Riley R."/>
            <person name="LaButti K."/>
            <person name="Andreopoulos B."/>
            <person name="Lipzen A."/>
            <person name="Chen C."/>
            <person name="Yan M."/>
            <person name="Daum C."/>
            <person name="Ng V."/>
            <person name="Clum A."/>
            <person name="Steindorff A."/>
            <person name="Ohm R.A."/>
            <person name="Martin F."/>
            <person name="Silar P."/>
            <person name="Natvig D.O."/>
            <person name="Lalanne C."/>
            <person name="Gautier V."/>
            <person name="Ament-Velasquez S.L."/>
            <person name="Kruys A."/>
            <person name="Hutchinson M.I."/>
            <person name="Powell A.J."/>
            <person name="Barry K."/>
            <person name="Miller A.N."/>
            <person name="Grigoriev I.V."/>
            <person name="Debuchy R."/>
            <person name="Gladieux P."/>
            <person name="Hiltunen Thoren M."/>
            <person name="Johannesson H."/>
        </authorList>
    </citation>
    <scope>NUCLEOTIDE SEQUENCE</scope>
    <source>
        <strain evidence="1">CBS 141.50</strain>
    </source>
</reference>
<name>A0AAN6ZNJ7_9PEZI</name>
<dbReference type="GeneID" id="87813848"/>
<keyword evidence="2" id="KW-1185">Reference proteome</keyword>
<evidence type="ECO:0000313" key="1">
    <source>
        <dbReference type="EMBL" id="KAK4143631.1"/>
    </source>
</evidence>
<dbReference type="AlphaFoldDB" id="A0AAN6ZNJ7"/>
<dbReference type="RefSeq" id="XP_062637002.1">
    <property type="nucleotide sequence ID" value="XM_062777235.1"/>
</dbReference>
<protein>
    <submittedName>
        <fullName evidence="1">Uncharacterized protein</fullName>
    </submittedName>
</protein>
<reference evidence="1" key="2">
    <citation type="submission" date="2023-05" db="EMBL/GenBank/DDBJ databases">
        <authorList>
            <consortium name="Lawrence Berkeley National Laboratory"/>
            <person name="Steindorff A."/>
            <person name="Hensen N."/>
            <person name="Bonometti L."/>
            <person name="Westerberg I."/>
            <person name="Brannstrom I.O."/>
            <person name="Guillou S."/>
            <person name="Cros-Aarteil S."/>
            <person name="Calhoun S."/>
            <person name="Haridas S."/>
            <person name="Kuo A."/>
            <person name="Mondo S."/>
            <person name="Pangilinan J."/>
            <person name="Riley R."/>
            <person name="Labutti K."/>
            <person name="Andreopoulos B."/>
            <person name="Lipzen A."/>
            <person name="Chen C."/>
            <person name="Yanf M."/>
            <person name="Daum C."/>
            <person name="Ng V."/>
            <person name="Clum A."/>
            <person name="Ohm R."/>
            <person name="Martin F."/>
            <person name="Silar P."/>
            <person name="Natvig D."/>
            <person name="Lalanne C."/>
            <person name="Gautier V."/>
            <person name="Ament-Velasquez S.L."/>
            <person name="Kruys A."/>
            <person name="Hutchinson M.I."/>
            <person name="Powell A.J."/>
            <person name="Barry K."/>
            <person name="Miller A.N."/>
            <person name="Grigoriev I.V."/>
            <person name="Debuchy R."/>
            <person name="Gladieux P."/>
            <person name="Thoren M.H."/>
            <person name="Johannesson H."/>
        </authorList>
    </citation>
    <scope>NUCLEOTIDE SEQUENCE</scope>
    <source>
        <strain evidence="1">CBS 141.50</strain>
    </source>
</reference>
<feature type="non-terminal residue" evidence="1">
    <location>
        <position position="1"/>
    </location>
</feature>
<organism evidence="1 2">
    <name type="scientific">Dichotomopilus funicola</name>
    <dbReference type="NCBI Taxonomy" id="1934379"/>
    <lineage>
        <taxon>Eukaryota</taxon>
        <taxon>Fungi</taxon>
        <taxon>Dikarya</taxon>
        <taxon>Ascomycota</taxon>
        <taxon>Pezizomycotina</taxon>
        <taxon>Sordariomycetes</taxon>
        <taxon>Sordariomycetidae</taxon>
        <taxon>Sordariales</taxon>
        <taxon>Chaetomiaceae</taxon>
        <taxon>Dichotomopilus</taxon>
    </lineage>
</organism>
<dbReference type="Proteomes" id="UP001302676">
    <property type="component" value="Unassembled WGS sequence"/>
</dbReference>
<comment type="caution">
    <text evidence="1">The sequence shown here is derived from an EMBL/GenBank/DDBJ whole genome shotgun (WGS) entry which is preliminary data.</text>
</comment>
<accession>A0AAN6ZNJ7</accession>
<sequence>LCRAVTCMACEGSPCTCSVHIECLQVVIRHCSAHDALDRLWLVCAWRRQLWTGALIPPLGLTRDSILGSDMLTLLECAERCGLRQLKALPVELLRDIQTLSRPHLLWRYITAVNMAKQLSIAPSYPLQSFPLGAVASWQRGSAPRLAVDGRWHDLPPVVRLTIDMNGLKALDRLSEPPVYQSRRFDDLLFITDIQSRFSDTTAHFKNGLLHLTVPDMDCGLQVWDTPTPPDLQRCPVRPEAIAACLRFHTINVNELSGLTFFFHNGRAMAIHAHSRTMPSASLVFSSLGDWCQSRVVWTYVPLPPGDPLTRIGCLLGTNTLSKLRTSSAGDTVVGRYQAGGEGRFIISNQRPTTLIYSTGRFRPISVISPYSNAEQTGTLIEPRTYPRPEQFPSPGWHFSCAPLDNVRRIQVFLEEDSLHCRGLLLEYEGGGQRALGQCRLLVDQTKTYSRPSRIAFTNVLRLPAGSEFDLEATKVAFDEIPEGGDGWSSFGMTGTLWFWFTEKETRLEMYTSAADPESTTSEE</sequence>
<evidence type="ECO:0000313" key="2">
    <source>
        <dbReference type="Proteomes" id="UP001302676"/>
    </source>
</evidence>
<gene>
    <name evidence="1" type="ORF">C8A04DRAFT_12160</name>
</gene>
<proteinExistence type="predicted"/>